<dbReference type="GO" id="GO:0004130">
    <property type="term" value="F:cytochrome-c peroxidase activity"/>
    <property type="evidence" value="ECO:0007669"/>
    <property type="project" value="UniProtKB-EC"/>
</dbReference>
<evidence type="ECO:0000259" key="11">
    <source>
        <dbReference type="PROSITE" id="PS51007"/>
    </source>
</evidence>
<dbReference type="GO" id="GO:0009055">
    <property type="term" value="F:electron transfer activity"/>
    <property type="evidence" value="ECO:0007669"/>
    <property type="project" value="InterPro"/>
</dbReference>
<evidence type="ECO:0000256" key="10">
    <source>
        <dbReference type="SAM" id="MobiDB-lite"/>
    </source>
</evidence>
<comment type="subcellular location">
    <subcellularLocation>
        <location evidence="1">Periplasm</location>
    </subcellularLocation>
</comment>
<dbReference type="InterPro" id="IPR026259">
    <property type="entry name" value="MauG/Cytc_peroxidase"/>
</dbReference>
<dbReference type="Gene3D" id="1.10.760.10">
    <property type="entry name" value="Cytochrome c-like domain"/>
    <property type="match status" value="2"/>
</dbReference>
<evidence type="ECO:0000256" key="7">
    <source>
        <dbReference type="ARBA" id="ARBA00022982"/>
    </source>
</evidence>
<dbReference type="PANTHER" id="PTHR30600">
    <property type="entry name" value="CYTOCHROME C PEROXIDASE-RELATED"/>
    <property type="match status" value="1"/>
</dbReference>
<evidence type="ECO:0000256" key="1">
    <source>
        <dbReference type="ARBA" id="ARBA00004418"/>
    </source>
</evidence>
<evidence type="ECO:0000256" key="4">
    <source>
        <dbReference type="ARBA" id="ARBA00022723"/>
    </source>
</evidence>
<keyword evidence="7" id="KW-0249">Electron transport</keyword>
<dbReference type="InterPro" id="IPR004852">
    <property type="entry name" value="Di-haem_cyt_c_peroxidsae"/>
</dbReference>
<name>A0A1W1D0L0_9ZZZZ</name>
<evidence type="ECO:0000256" key="9">
    <source>
        <dbReference type="ARBA" id="ARBA00023004"/>
    </source>
</evidence>
<protein>
    <submittedName>
        <fullName evidence="12">Cytochrome c551 peroxidase</fullName>
        <ecNumber evidence="12">1.11.1.5</ecNumber>
    </submittedName>
</protein>
<dbReference type="GO" id="GO:0042597">
    <property type="term" value="C:periplasmic space"/>
    <property type="evidence" value="ECO:0007669"/>
    <property type="project" value="UniProtKB-SubCell"/>
</dbReference>
<dbReference type="PROSITE" id="PS51007">
    <property type="entry name" value="CYTC"/>
    <property type="match status" value="2"/>
</dbReference>
<keyword evidence="12" id="KW-0575">Peroxidase</keyword>
<dbReference type="AlphaFoldDB" id="A0A1W1D0L0"/>
<dbReference type="EC" id="1.11.1.5" evidence="12"/>
<dbReference type="InterPro" id="IPR036909">
    <property type="entry name" value="Cyt_c-like_dom_sf"/>
</dbReference>
<organism evidence="12">
    <name type="scientific">hydrothermal vent metagenome</name>
    <dbReference type="NCBI Taxonomy" id="652676"/>
    <lineage>
        <taxon>unclassified sequences</taxon>
        <taxon>metagenomes</taxon>
        <taxon>ecological metagenomes</taxon>
    </lineage>
</organism>
<dbReference type="EMBL" id="FPHM01000251">
    <property type="protein sequence ID" value="SFV71457.1"/>
    <property type="molecule type" value="Genomic_DNA"/>
</dbReference>
<feature type="domain" description="Cytochrome c" evidence="11">
    <location>
        <begin position="179"/>
        <end position="299"/>
    </location>
</feature>
<dbReference type="SUPFAM" id="SSF46626">
    <property type="entry name" value="Cytochrome c"/>
    <property type="match status" value="2"/>
</dbReference>
<dbReference type="Pfam" id="PF03150">
    <property type="entry name" value="CCP_MauG"/>
    <property type="match status" value="1"/>
</dbReference>
<dbReference type="InterPro" id="IPR009056">
    <property type="entry name" value="Cyt_c-like_dom"/>
</dbReference>
<keyword evidence="3" id="KW-0349">Heme</keyword>
<keyword evidence="2" id="KW-0813">Transport</keyword>
<evidence type="ECO:0000256" key="3">
    <source>
        <dbReference type="ARBA" id="ARBA00022617"/>
    </source>
</evidence>
<evidence type="ECO:0000313" key="12">
    <source>
        <dbReference type="EMBL" id="SFV71457.1"/>
    </source>
</evidence>
<keyword evidence="8 12" id="KW-0560">Oxidoreductase</keyword>
<dbReference type="GO" id="GO:0046872">
    <property type="term" value="F:metal ion binding"/>
    <property type="evidence" value="ECO:0007669"/>
    <property type="project" value="UniProtKB-KW"/>
</dbReference>
<keyword evidence="9" id="KW-0408">Iron</keyword>
<dbReference type="FunFam" id="1.10.760.10:FF:000019">
    <property type="entry name" value="Di-heme cytochrome C peroxidase"/>
    <property type="match status" value="1"/>
</dbReference>
<accession>A0A1W1D0L0</accession>
<dbReference type="InterPro" id="IPR051395">
    <property type="entry name" value="Cytochrome_c_Peroxidase/MauG"/>
</dbReference>
<proteinExistence type="predicted"/>
<evidence type="ECO:0000256" key="6">
    <source>
        <dbReference type="ARBA" id="ARBA00022764"/>
    </source>
</evidence>
<evidence type="ECO:0000256" key="2">
    <source>
        <dbReference type="ARBA" id="ARBA00022448"/>
    </source>
</evidence>
<keyword evidence="5" id="KW-0732">Signal</keyword>
<gene>
    <name evidence="12" type="ORF">MNB_SV-13-1421</name>
</gene>
<reference evidence="12" key="1">
    <citation type="submission" date="2016-10" db="EMBL/GenBank/DDBJ databases">
        <authorList>
            <person name="de Groot N.N."/>
        </authorList>
    </citation>
    <scope>NUCLEOTIDE SEQUENCE</scope>
</reference>
<keyword evidence="6" id="KW-0574">Periplasm</keyword>
<dbReference type="PIRSF" id="PIRSF000294">
    <property type="entry name" value="Cytochrome-c_peroxidase"/>
    <property type="match status" value="1"/>
</dbReference>
<feature type="domain" description="Cytochrome c" evidence="11">
    <location>
        <begin position="27"/>
        <end position="135"/>
    </location>
</feature>
<keyword evidence="4" id="KW-0479">Metal-binding</keyword>
<evidence type="ECO:0000256" key="5">
    <source>
        <dbReference type="ARBA" id="ARBA00022729"/>
    </source>
</evidence>
<feature type="region of interest" description="Disordered" evidence="10">
    <location>
        <begin position="1"/>
        <end position="22"/>
    </location>
</feature>
<dbReference type="GO" id="GO:0020037">
    <property type="term" value="F:heme binding"/>
    <property type="evidence" value="ECO:0007669"/>
    <property type="project" value="InterPro"/>
</dbReference>
<sequence>MAEEGNHQQWKRPAIIPSPKDNPMTPLKIALGKKLFFDTILSRDHSISCASCHQPKKGWSDAKSLAIGDKEAKGTRNSPSILNSAYQFIYFWDGRAKSLEEQSLAPLESHIEMNLTPEKAIERLRENANYRKLFAQTFPKEGITKTTLAKALASFERTIVSGKSRFDSWISGDKNAINSQESEGFYLFTTKANCTVCHSTFRFSDQSFNNVGINNEDKGRGEIKKRAIWQGTFKTPTLRDIANTAPYFHDGSVATLEEAVAFCAKGSREKKGKVSPILIDKNLTKKEIKNIVQFLETLSEPKP</sequence>
<evidence type="ECO:0000256" key="8">
    <source>
        <dbReference type="ARBA" id="ARBA00023002"/>
    </source>
</evidence>